<comment type="similarity">
    <text evidence="2">Belongs to the IQD family.</text>
</comment>
<dbReference type="Pfam" id="PF14541">
    <property type="entry name" value="TAXi_C"/>
    <property type="match status" value="1"/>
</dbReference>
<dbReference type="InterPro" id="IPR032799">
    <property type="entry name" value="TAXi_C"/>
</dbReference>
<proteinExistence type="inferred from homology"/>
<dbReference type="PANTHER" id="PTHR32295">
    <property type="entry name" value="IQ-DOMAIN 5-RELATED"/>
    <property type="match status" value="1"/>
</dbReference>
<dbReference type="STRING" id="3750.A0A498K058"/>
<feature type="compositionally biased region" description="Polar residues" evidence="3">
    <location>
        <begin position="419"/>
        <end position="434"/>
    </location>
</feature>
<evidence type="ECO:0000256" key="3">
    <source>
        <dbReference type="SAM" id="MobiDB-lite"/>
    </source>
</evidence>
<keyword evidence="1" id="KW-0112">Calmodulin-binding</keyword>
<dbReference type="InterPro" id="IPR021109">
    <property type="entry name" value="Peptidase_aspartic_dom_sf"/>
</dbReference>
<dbReference type="InterPro" id="IPR033121">
    <property type="entry name" value="PEPTIDASE_A1"/>
</dbReference>
<dbReference type="AlphaFoldDB" id="A0A498K058"/>
<sequence>MGGRLNIPPEVFMVRPDGTGRTMIHSGAPFTILIRPAYDVLVAGLEAAFSVMGEATVRRIPSDFKPLEPCHEVANRQAFTGFPWITFHFDNNADLNLDALNAFYMVKNEAGNIEFCFAMIPDDNPHGMTSIGAFQQTNHRFIYDTKGFKLLFGVLLLPFCCLYNCCPHTDFFLQNLEQPFLKTKLISWSFQAASLVCFGTKKSKDDSSKQLKVSSAHGKSNSIKLKKSTFANGKNLGLPIEDIAAIRIQTAFRAYVARKSLRSLKGIVRLQIMTQAYPVAKQTTTTLSYLHSWSKIQAEVKARRLCMVTEGRIKQKKIESQQKLEAKLHDIEAEWCGGSETMDEILARIYQREEAAVKRERAMAYAFSHQWRANCSQSQSLGNYELGKANWGWSWKERWIAARPWESRVQSPSPRKVQSKQTSPVGKNINSPTPKASVVVKPPSSNGKPTTKARRLSYSAVEEKSAATAESIKTEEKNTQK</sequence>
<dbReference type="PROSITE" id="PS50096">
    <property type="entry name" value="IQ"/>
    <property type="match status" value="1"/>
</dbReference>
<evidence type="ECO:0000313" key="6">
    <source>
        <dbReference type="Proteomes" id="UP000290289"/>
    </source>
</evidence>
<feature type="compositionally biased region" description="Basic and acidic residues" evidence="3">
    <location>
        <begin position="472"/>
        <end position="481"/>
    </location>
</feature>
<gene>
    <name evidence="5" type="ORF">DVH24_011447</name>
</gene>
<dbReference type="Proteomes" id="UP000290289">
    <property type="component" value="Chromosome 5"/>
</dbReference>
<evidence type="ECO:0000259" key="4">
    <source>
        <dbReference type="PROSITE" id="PS51767"/>
    </source>
</evidence>
<reference evidence="5 6" key="1">
    <citation type="submission" date="2018-10" db="EMBL/GenBank/DDBJ databases">
        <title>A high-quality apple genome assembly.</title>
        <authorList>
            <person name="Hu J."/>
        </authorList>
    </citation>
    <scope>NUCLEOTIDE SEQUENCE [LARGE SCALE GENOMIC DNA]</scope>
    <source>
        <strain evidence="6">cv. HFTH1</strain>
        <tissue evidence="5">Young leaf</tissue>
    </source>
</reference>
<evidence type="ECO:0000313" key="5">
    <source>
        <dbReference type="EMBL" id="RXH99122.1"/>
    </source>
</evidence>
<evidence type="ECO:0000256" key="2">
    <source>
        <dbReference type="ARBA" id="ARBA00024341"/>
    </source>
</evidence>
<feature type="domain" description="Peptidase A1" evidence="4">
    <location>
        <begin position="1"/>
        <end position="153"/>
    </location>
</feature>
<dbReference type="SUPFAM" id="SSF50630">
    <property type="entry name" value="Acid proteases"/>
    <property type="match status" value="1"/>
</dbReference>
<evidence type="ECO:0000256" key="1">
    <source>
        <dbReference type="ARBA" id="ARBA00022860"/>
    </source>
</evidence>
<accession>A0A498K058</accession>
<dbReference type="GO" id="GO:0005516">
    <property type="term" value="F:calmodulin binding"/>
    <property type="evidence" value="ECO:0007669"/>
    <property type="project" value="UniProtKB-KW"/>
</dbReference>
<comment type="caution">
    <text evidence="5">The sequence shown here is derived from an EMBL/GenBank/DDBJ whole genome shotgun (WGS) entry which is preliminary data.</text>
</comment>
<dbReference type="EMBL" id="RDQH01000331">
    <property type="protein sequence ID" value="RXH99122.1"/>
    <property type="molecule type" value="Genomic_DNA"/>
</dbReference>
<dbReference type="CDD" id="cd23767">
    <property type="entry name" value="IQCD"/>
    <property type="match status" value="1"/>
</dbReference>
<name>A0A498K058_MALDO</name>
<keyword evidence="6" id="KW-1185">Reference proteome</keyword>
<organism evidence="5 6">
    <name type="scientific">Malus domestica</name>
    <name type="common">Apple</name>
    <name type="synonym">Pyrus malus</name>
    <dbReference type="NCBI Taxonomy" id="3750"/>
    <lineage>
        <taxon>Eukaryota</taxon>
        <taxon>Viridiplantae</taxon>
        <taxon>Streptophyta</taxon>
        <taxon>Embryophyta</taxon>
        <taxon>Tracheophyta</taxon>
        <taxon>Spermatophyta</taxon>
        <taxon>Magnoliopsida</taxon>
        <taxon>eudicotyledons</taxon>
        <taxon>Gunneridae</taxon>
        <taxon>Pentapetalae</taxon>
        <taxon>rosids</taxon>
        <taxon>fabids</taxon>
        <taxon>Rosales</taxon>
        <taxon>Rosaceae</taxon>
        <taxon>Amygdaloideae</taxon>
        <taxon>Maleae</taxon>
        <taxon>Malus</taxon>
    </lineage>
</organism>
<dbReference type="PROSITE" id="PS51767">
    <property type="entry name" value="PEPTIDASE_A1"/>
    <property type="match status" value="1"/>
</dbReference>
<feature type="region of interest" description="Disordered" evidence="3">
    <location>
        <begin position="406"/>
        <end position="481"/>
    </location>
</feature>
<dbReference type="PANTHER" id="PTHR32295:SF93">
    <property type="entry name" value="PROTEIN IQ-DOMAIN 9"/>
    <property type="match status" value="1"/>
</dbReference>
<protein>
    <recommendedName>
        <fullName evidence="4">Peptidase A1 domain-containing protein</fullName>
    </recommendedName>
</protein>
<dbReference type="Gene3D" id="2.40.70.10">
    <property type="entry name" value="Acid Proteases"/>
    <property type="match status" value="1"/>
</dbReference>